<protein>
    <recommendedName>
        <fullName evidence="1">VWFA domain-containing protein</fullName>
    </recommendedName>
</protein>
<dbReference type="Gene3D" id="3.40.50.410">
    <property type="entry name" value="von Willebrand factor, type A domain"/>
    <property type="match status" value="1"/>
</dbReference>
<accession>A0A3N4KZH6</accession>
<dbReference type="AlphaFoldDB" id="A0A3N4KZH6"/>
<dbReference type="STRING" id="1392247.A0A3N4KZH6"/>
<evidence type="ECO:0000313" key="2">
    <source>
        <dbReference type="EMBL" id="RPB11135.1"/>
    </source>
</evidence>
<dbReference type="EMBL" id="ML119138">
    <property type="protein sequence ID" value="RPB11135.1"/>
    <property type="molecule type" value="Genomic_DNA"/>
</dbReference>
<dbReference type="PANTHER" id="PTHR34706:SF1">
    <property type="entry name" value="VWFA DOMAIN-CONTAINING PROTEIN"/>
    <property type="match status" value="1"/>
</dbReference>
<dbReference type="InterPro" id="IPR036465">
    <property type="entry name" value="vWFA_dom_sf"/>
</dbReference>
<dbReference type="Pfam" id="PF00092">
    <property type="entry name" value="VWA"/>
    <property type="match status" value="1"/>
</dbReference>
<evidence type="ECO:0000313" key="3">
    <source>
        <dbReference type="Proteomes" id="UP000277580"/>
    </source>
</evidence>
<evidence type="ECO:0000259" key="1">
    <source>
        <dbReference type="PROSITE" id="PS50234"/>
    </source>
</evidence>
<name>A0A3N4KZH6_9PEZI</name>
<dbReference type="Proteomes" id="UP000277580">
    <property type="component" value="Unassembled WGS sequence"/>
</dbReference>
<dbReference type="SMART" id="SM00327">
    <property type="entry name" value="VWA"/>
    <property type="match status" value="1"/>
</dbReference>
<dbReference type="SUPFAM" id="SSF53300">
    <property type="entry name" value="vWA-like"/>
    <property type="match status" value="1"/>
</dbReference>
<proteinExistence type="predicted"/>
<gene>
    <name evidence="2" type="ORF">P167DRAFT_566212</name>
</gene>
<dbReference type="InterPro" id="IPR002035">
    <property type="entry name" value="VWF_A"/>
</dbReference>
<keyword evidence="3" id="KW-1185">Reference proteome</keyword>
<organism evidence="2 3">
    <name type="scientific">Morchella conica CCBAS932</name>
    <dbReference type="NCBI Taxonomy" id="1392247"/>
    <lineage>
        <taxon>Eukaryota</taxon>
        <taxon>Fungi</taxon>
        <taxon>Dikarya</taxon>
        <taxon>Ascomycota</taxon>
        <taxon>Pezizomycotina</taxon>
        <taxon>Pezizomycetes</taxon>
        <taxon>Pezizales</taxon>
        <taxon>Morchellaceae</taxon>
        <taxon>Morchella</taxon>
    </lineage>
</organism>
<sequence length="267" mass="29329">MEGPMTKDVRGDQLPHGIVQTGLWLHTIQATSPTIEPVTRRFSFRANATVGVDHYSALRNFDTVFLIDDSGSMLGPNWRQTSSALEAIVPICTTHDADGVDIYFLNHPRAHTQVRSPAEVLSIFSSVRPCGATPTGRRLGEILELYLAAYRRNAGIKPLNIIVITDGEPTDPGKLKRCIVDCAKSLDALGARDRQVGVQFFQVGNDEAATESLEELDNELVEEEGVRDMVDTISWRKMNEGKGLSADGILKAVMGAVDKRLDRTQRA</sequence>
<dbReference type="PROSITE" id="PS50234">
    <property type="entry name" value="VWFA"/>
    <property type="match status" value="1"/>
</dbReference>
<feature type="domain" description="VWFA" evidence="1">
    <location>
        <begin position="62"/>
        <end position="253"/>
    </location>
</feature>
<dbReference type="OrthoDB" id="2142040at2759"/>
<dbReference type="PANTHER" id="PTHR34706">
    <property type="entry name" value="SLR1338 PROTEIN"/>
    <property type="match status" value="1"/>
</dbReference>
<dbReference type="InParanoid" id="A0A3N4KZH6"/>
<reference evidence="2 3" key="1">
    <citation type="journal article" date="2018" name="Nat. Ecol. Evol.">
        <title>Pezizomycetes genomes reveal the molecular basis of ectomycorrhizal truffle lifestyle.</title>
        <authorList>
            <person name="Murat C."/>
            <person name="Payen T."/>
            <person name="Noel B."/>
            <person name="Kuo A."/>
            <person name="Morin E."/>
            <person name="Chen J."/>
            <person name="Kohler A."/>
            <person name="Krizsan K."/>
            <person name="Balestrini R."/>
            <person name="Da Silva C."/>
            <person name="Montanini B."/>
            <person name="Hainaut M."/>
            <person name="Levati E."/>
            <person name="Barry K.W."/>
            <person name="Belfiori B."/>
            <person name="Cichocki N."/>
            <person name="Clum A."/>
            <person name="Dockter R.B."/>
            <person name="Fauchery L."/>
            <person name="Guy J."/>
            <person name="Iotti M."/>
            <person name="Le Tacon F."/>
            <person name="Lindquist E.A."/>
            <person name="Lipzen A."/>
            <person name="Malagnac F."/>
            <person name="Mello A."/>
            <person name="Molinier V."/>
            <person name="Miyauchi S."/>
            <person name="Poulain J."/>
            <person name="Riccioni C."/>
            <person name="Rubini A."/>
            <person name="Sitrit Y."/>
            <person name="Splivallo R."/>
            <person name="Traeger S."/>
            <person name="Wang M."/>
            <person name="Zifcakova L."/>
            <person name="Wipf D."/>
            <person name="Zambonelli A."/>
            <person name="Paolocci F."/>
            <person name="Nowrousian M."/>
            <person name="Ottonello S."/>
            <person name="Baldrian P."/>
            <person name="Spatafora J.W."/>
            <person name="Henrissat B."/>
            <person name="Nagy L.G."/>
            <person name="Aury J.M."/>
            <person name="Wincker P."/>
            <person name="Grigoriev I.V."/>
            <person name="Bonfante P."/>
            <person name="Martin F.M."/>
        </authorList>
    </citation>
    <scope>NUCLEOTIDE SEQUENCE [LARGE SCALE GENOMIC DNA]</scope>
    <source>
        <strain evidence="2 3">CCBAS932</strain>
    </source>
</reference>